<proteinExistence type="predicted"/>
<dbReference type="AlphaFoldDB" id="X0TAS2"/>
<gene>
    <name evidence="1" type="ORF">S01H1_25564</name>
</gene>
<name>X0TAS2_9ZZZZ</name>
<evidence type="ECO:0000313" key="1">
    <source>
        <dbReference type="EMBL" id="GAF90598.1"/>
    </source>
</evidence>
<sequence>MQTSCDGLLNLSDEETIRAARRYRNSPQTFVEEVLGVDFWPKQVEIIESVRDNERTAVKACHASGKTKAAADTAVWFLTAHYPSAVITTAPTNRQVAELLWREMRYDYHSAKVPLGGRFYEIPKWQLAD</sequence>
<evidence type="ECO:0008006" key="2">
    <source>
        <dbReference type="Google" id="ProtNLM"/>
    </source>
</evidence>
<dbReference type="EMBL" id="BARS01015449">
    <property type="protein sequence ID" value="GAF90598.1"/>
    <property type="molecule type" value="Genomic_DNA"/>
</dbReference>
<accession>X0TAS2</accession>
<dbReference type="Gene3D" id="3.40.50.300">
    <property type="entry name" value="P-loop containing nucleotide triphosphate hydrolases"/>
    <property type="match status" value="1"/>
</dbReference>
<dbReference type="InterPro" id="IPR027417">
    <property type="entry name" value="P-loop_NTPase"/>
</dbReference>
<feature type="non-terminal residue" evidence="1">
    <location>
        <position position="129"/>
    </location>
</feature>
<comment type="caution">
    <text evidence="1">The sequence shown here is derived from an EMBL/GenBank/DDBJ whole genome shotgun (WGS) entry which is preliminary data.</text>
</comment>
<protein>
    <recommendedName>
        <fullName evidence="2">Helicase/UvrB N-terminal domain-containing protein</fullName>
    </recommendedName>
</protein>
<organism evidence="1">
    <name type="scientific">marine sediment metagenome</name>
    <dbReference type="NCBI Taxonomy" id="412755"/>
    <lineage>
        <taxon>unclassified sequences</taxon>
        <taxon>metagenomes</taxon>
        <taxon>ecological metagenomes</taxon>
    </lineage>
</organism>
<reference evidence="1" key="1">
    <citation type="journal article" date="2014" name="Front. Microbiol.">
        <title>High frequency of phylogenetically diverse reductive dehalogenase-homologous genes in deep subseafloor sedimentary metagenomes.</title>
        <authorList>
            <person name="Kawai M."/>
            <person name="Futagami T."/>
            <person name="Toyoda A."/>
            <person name="Takaki Y."/>
            <person name="Nishi S."/>
            <person name="Hori S."/>
            <person name="Arai W."/>
            <person name="Tsubouchi T."/>
            <person name="Morono Y."/>
            <person name="Uchiyama I."/>
            <person name="Ito T."/>
            <person name="Fujiyama A."/>
            <person name="Inagaki F."/>
            <person name="Takami H."/>
        </authorList>
    </citation>
    <scope>NUCLEOTIDE SEQUENCE</scope>
    <source>
        <strain evidence="1">Expedition CK06-06</strain>
    </source>
</reference>